<dbReference type="InterPro" id="IPR008271">
    <property type="entry name" value="Ser/Thr_kinase_AS"/>
</dbReference>
<dbReference type="GO" id="GO:0005524">
    <property type="term" value="F:ATP binding"/>
    <property type="evidence" value="ECO:0007669"/>
    <property type="project" value="UniProtKB-UniRule"/>
</dbReference>
<dbReference type="Proteomes" id="UP000467840">
    <property type="component" value="Chromosome 9"/>
</dbReference>
<evidence type="ECO:0000256" key="2">
    <source>
        <dbReference type="ARBA" id="ARBA00022741"/>
    </source>
</evidence>
<organism evidence="9 10">
    <name type="scientific">Hevea brasiliensis</name>
    <name type="common">Para rubber tree</name>
    <name type="synonym">Siphonia brasiliensis</name>
    <dbReference type="NCBI Taxonomy" id="3981"/>
    <lineage>
        <taxon>Eukaryota</taxon>
        <taxon>Viridiplantae</taxon>
        <taxon>Streptophyta</taxon>
        <taxon>Embryophyta</taxon>
        <taxon>Tracheophyta</taxon>
        <taxon>Spermatophyta</taxon>
        <taxon>Magnoliopsida</taxon>
        <taxon>eudicotyledons</taxon>
        <taxon>Gunneridae</taxon>
        <taxon>Pentapetalae</taxon>
        <taxon>rosids</taxon>
        <taxon>fabids</taxon>
        <taxon>Malpighiales</taxon>
        <taxon>Euphorbiaceae</taxon>
        <taxon>Crotonoideae</taxon>
        <taxon>Micrandreae</taxon>
        <taxon>Hevea</taxon>
    </lineage>
</organism>
<dbReference type="GO" id="GO:0004674">
    <property type="term" value="F:protein serine/threonine kinase activity"/>
    <property type="evidence" value="ECO:0007669"/>
    <property type="project" value="UniProtKB-KW"/>
</dbReference>
<dbReference type="Pfam" id="PF00069">
    <property type="entry name" value="Pkinase"/>
    <property type="match status" value="1"/>
</dbReference>
<evidence type="ECO:0000256" key="4">
    <source>
        <dbReference type="ARBA" id="ARBA00022840"/>
    </source>
</evidence>
<comment type="similarity">
    <text evidence="6">Belongs to the protein kinase superfamily.</text>
</comment>
<dbReference type="InterPro" id="IPR017441">
    <property type="entry name" value="Protein_kinase_ATP_BS"/>
</dbReference>
<dbReference type="SUPFAM" id="SSF56112">
    <property type="entry name" value="Protein kinase-like (PK-like)"/>
    <property type="match status" value="1"/>
</dbReference>
<dbReference type="EMBL" id="JAAGAX010000008">
    <property type="protein sequence ID" value="KAF2307188.1"/>
    <property type="molecule type" value="Genomic_DNA"/>
</dbReference>
<sequence>MFSSTMAAVISVVVISSSSSSSAPRKPKHDSKWYAMIKRRNAFKRKKKTPVVCFERATTLEASHGLSWVRVCLLGKGGFGSVFYAKRRTTINQGTHLPSQLAVKSTIMDQSSSLQHEKQVLCDLTSSPYVVRCYGDEVTHIANGVKVYNLLLEYCSGLSLERQIRLSGFGLADSDVKYYSRDVLQGLKYIHCRGYIHCDIKPDNILLVPGSGERKGTFVAKLADFGLAKAVDEECHDMRGTTRYMSPELVREKKIGYATDIWAFGCAVLEMLTGKPAWEYSEVEDLLWVIGYTDELPQIPSNVSEDAKDFLSRCFVRTAAHRWSADCLLEHPFLSVN</sequence>
<evidence type="ECO:0000256" key="6">
    <source>
        <dbReference type="RuleBase" id="RU000304"/>
    </source>
</evidence>
<keyword evidence="2 5" id="KW-0547">Nucleotide-binding</keyword>
<keyword evidence="10" id="KW-1185">Reference proteome</keyword>
<evidence type="ECO:0000256" key="7">
    <source>
        <dbReference type="SAM" id="SignalP"/>
    </source>
</evidence>
<dbReference type="PANTHER" id="PTHR48011:SF55">
    <property type="entry name" value="PROTEIN KINASE DOMAIN-CONTAINING PROTEIN"/>
    <property type="match status" value="1"/>
</dbReference>
<dbReference type="AlphaFoldDB" id="A0A6A6M3W1"/>
<keyword evidence="4 5" id="KW-0067">ATP-binding</keyword>
<feature type="domain" description="Protein kinase" evidence="8">
    <location>
        <begin position="68"/>
        <end position="334"/>
    </location>
</feature>
<reference evidence="9 10" key="1">
    <citation type="journal article" date="2020" name="Mol. Plant">
        <title>The Chromosome-Based Rubber Tree Genome Provides New Insights into Spurge Genome Evolution and Rubber Biosynthesis.</title>
        <authorList>
            <person name="Liu J."/>
            <person name="Shi C."/>
            <person name="Shi C.C."/>
            <person name="Li W."/>
            <person name="Zhang Q.J."/>
            <person name="Zhang Y."/>
            <person name="Li K."/>
            <person name="Lu H.F."/>
            <person name="Shi C."/>
            <person name="Zhu S.T."/>
            <person name="Xiao Z.Y."/>
            <person name="Nan H."/>
            <person name="Yue Y."/>
            <person name="Zhu X.G."/>
            <person name="Wu Y."/>
            <person name="Hong X.N."/>
            <person name="Fan G.Y."/>
            <person name="Tong Y."/>
            <person name="Zhang D."/>
            <person name="Mao C.L."/>
            <person name="Liu Y.L."/>
            <person name="Hao S.J."/>
            <person name="Liu W.Q."/>
            <person name="Lv M.Q."/>
            <person name="Zhang H.B."/>
            <person name="Liu Y."/>
            <person name="Hu-Tang G.R."/>
            <person name="Wang J.P."/>
            <person name="Wang J.H."/>
            <person name="Sun Y.H."/>
            <person name="Ni S.B."/>
            <person name="Chen W.B."/>
            <person name="Zhang X.C."/>
            <person name="Jiao Y.N."/>
            <person name="Eichler E.E."/>
            <person name="Li G.H."/>
            <person name="Liu X."/>
            <person name="Gao L.Z."/>
        </authorList>
    </citation>
    <scope>NUCLEOTIDE SEQUENCE [LARGE SCALE GENOMIC DNA]</scope>
    <source>
        <strain evidence="10">cv. GT1</strain>
        <tissue evidence="9">Leaf</tissue>
    </source>
</reference>
<accession>A0A6A6M3W1</accession>
<dbReference type="PROSITE" id="PS50011">
    <property type="entry name" value="PROTEIN_KINASE_DOM"/>
    <property type="match status" value="1"/>
</dbReference>
<dbReference type="Gene3D" id="3.30.200.20">
    <property type="entry name" value="Phosphorylase Kinase, domain 1"/>
    <property type="match status" value="1"/>
</dbReference>
<dbReference type="InterPro" id="IPR052751">
    <property type="entry name" value="Plant_MAPKKK"/>
</dbReference>
<dbReference type="InterPro" id="IPR011009">
    <property type="entry name" value="Kinase-like_dom_sf"/>
</dbReference>
<comment type="caution">
    <text evidence="9">The sequence shown here is derived from an EMBL/GenBank/DDBJ whole genome shotgun (WGS) entry which is preliminary data.</text>
</comment>
<protein>
    <recommendedName>
        <fullName evidence="8">Protein kinase domain-containing protein</fullName>
    </recommendedName>
</protein>
<evidence type="ECO:0000313" key="10">
    <source>
        <dbReference type="Proteomes" id="UP000467840"/>
    </source>
</evidence>
<keyword evidence="1" id="KW-0808">Transferase</keyword>
<dbReference type="GO" id="GO:0007165">
    <property type="term" value="P:signal transduction"/>
    <property type="evidence" value="ECO:0007669"/>
    <property type="project" value="TreeGrafter"/>
</dbReference>
<name>A0A6A6M3W1_HEVBR</name>
<feature type="chain" id="PRO_5025464460" description="Protein kinase domain-containing protein" evidence="7">
    <location>
        <begin position="21"/>
        <end position="337"/>
    </location>
</feature>
<keyword evidence="7" id="KW-0732">Signal</keyword>
<dbReference type="PROSITE" id="PS00108">
    <property type="entry name" value="PROTEIN_KINASE_ST"/>
    <property type="match status" value="1"/>
</dbReference>
<dbReference type="SMART" id="SM00220">
    <property type="entry name" value="S_TKc"/>
    <property type="match status" value="1"/>
</dbReference>
<dbReference type="PANTHER" id="PTHR48011">
    <property type="entry name" value="CCR4-NOT TRANSCRIPTIONAL COMPLEX SUBUNIT CAF120-RELATED"/>
    <property type="match status" value="1"/>
</dbReference>
<feature type="signal peptide" evidence="7">
    <location>
        <begin position="1"/>
        <end position="20"/>
    </location>
</feature>
<evidence type="ECO:0000313" key="9">
    <source>
        <dbReference type="EMBL" id="KAF2307188.1"/>
    </source>
</evidence>
<gene>
    <name evidence="9" type="ORF">GH714_025347</name>
</gene>
<feature type="binding site" evidence="5">
    <location>
        <position position="104"/>
    </location>
    <ligand>
        <name>ATP</name>
        <dbReference type="ChEBI" id="CHEBI:30616"/>
    </ligand>
</feature>
<dbReference type="Gene3D" id="1.10.510.10">
    <property type="entry name" value="Transferase(Phosphotransferase) domain 1"/>
    <property type="match status" value="1"/>
</dbReference>
<dbReference type="InterPro" id="IPR000719">
    <property type="entry name" value="Prot_kinase_dom"/>
</dbReference>
<evidence type="ECO:0000259" key="8">
    <source>
        <dbReference type="PROSITE" id="PS50011"/>
    </source>
</evidence>
<evidence type="ECO:0000256" key="5">
    <source>
        <dbReference type="PROSITE-ProRule" id="PRU10141"/>
    </source>
</evidence>
<evidence type="ECO:0000256" key="3">
    <source>
        <dbReference type="ARBA" id="ARBA00022777"/>
    </source>
</evidence>
<keyword evidence="3" id="KW-0418">Kinase</keyword>
<dbReference type="PROSITE" id="PS00107">
    <property type="entry name" value="PROTEIN_KINASE_ATP"/>
    <property type="match status" value="1"/>
</dbReference>
<dbReference type="CDD" id="cd06606">
    <property type="entry name" value="STKc_MAPKKK"/>
    <property type="match status" value="1"/>
</dbReference>
<evidence type="ECO:0000256" key="1">
    <source>
        <dbReference type="ARBA" id="ARBA00022679"/>
    </source>
</evidence>
<proteinExistence type="inferred from homology"/>
<keyword evidence="6" id="KW-0723">Serine/threonine-protein kinase</keyword>